<proteinExistence type="predicted"/>
<evidence type="ECO:0000313" key="4">
    <source>
        <dbReference type="Proteomes" id="UP000268727"/>
    </source>
</evidence>
<feature type="chain" id="PRO_5017960812" evidence="2">
    <location>
        <begin position="25"/>
        <end position="114"/>
    </location>
</feature>
<keyword evidence="4" id="KW-1185">Reference proteome</keyword>
<dbReference type="RefSeq" id="WP_211348204.1">
    <property type="nucleotide sequence ID" value="NZ_RJKM01000001.1"/>
</dbReference>
<evidence type="ECO:0000256" key="2">
    <source>
        <dbReference type="SAM" id="SignalP"/>
    </source>
</evidence>
<comment type="caution">
    <text evidence="3">The sequence shown here is derived from an EMBL/GenBank/DDBJ whole genome shotgun (WGS) entry which is preliminary data.</text>
</comment>
<organism evidence="3 4">
    <name type="scientific">Saccharothrix texasensis</name>
    <dbReference type="NCBI Taxonomy" id="103734"/>
    <lineage>
        <taxon>Bacteria</taxon>
        <taxon>Bacillati</taxon>
        <taxon>Actinomycetota</taxon>
        <taxon>Actinomycetes</taxon>
        <taxon>Pseudonocardiales</taxon>
        <taxon>Pseudonocardiaceae</taxon>
        <taxon>Saccharothrix</taxon>
    </lineage>
</organism>
<feature type="signal peptide" evidence="2">
    <location>
        <begin position="1"/>
        <end position="24"/>
    </location>
</feature>
<dbReference type="Proteomes" id="UP000268727">
    <property type="component" value="Unassembled WGS sequence"/>
</dbReference>
<sequence>MLKQASTVAAIVAGLMMVGAPAFAVAGDPHEHGHDHGHTSWHVTEGGEEGNYVDQFGLLNFAQDSDVASGINLCEVEVNILTIPVLSNNDESTCLNTDNDDNDDNGSHGHDHDD</sequence>
<feature type="region of interest" description="Disordered" evidence="1">
    <location>
        <begin position="89"/>
        <end position="114"/>
    </location>
</feature>
<protein>
    <submittedName>
        <fullName evidence="3">Uncharacterized protein</fullName>
    </submittedName>
</protein>
<evidence type="ECO:0000313" key="3">
    <source>
        <dbReference type="EMBL" id="ROP38485.1"/>
    </source>
</evidence>
<feature type="compositionally biased region" description="Basic and acidic residues" evidence="1">
    <location>
        <begin position="105"/>
        <end position="114"/>
    </location>
</feature>
<dbReference type="EMBL" id="RJKM01000001">
    <property type="protein sequence ID" value="ROP38485.1"/>
    <property type="molecule type" value="Genomic_DNA"/>
</dbReference>
<dbReference type="AlphaFoldDB" id="A0A3N1H7I4"/>
<evidence type="ECO:0000256" key="1">
    <source>
        <dbReference type="SAM" id="MobiDB-lite"/>
    </source>
</evidence>
<gene>
    <name evidence="3" type="ORF">EDD40_3839</name>
</gene>
<reference evidence="3 4" key="1">
    <citation type="submission" date="2018-11" db="EMBL/GenBank/DDBJ databases">
        <title>Sequencing the genomes of 1000 actinobacteria strains.</title>
        <authorList>
            <person name="Klenk H.-P."/>
        </authorList>
    </citation>
    <scope>NUCLEOTIDE SEQUENCE [LARGE SCALE GENOMIC DNA]</scope>
    <source>
        <strain evidence="3 4">DSM 44231</strain>
    </source>
</reference>
<keyword evidence="2" id="KW-0732">Signal</keyword>
<name>A0A3N1H7I4_9PSEU</name>
<accession>A0A3N1H7I4</accession>